<comment type="catalytic activity">
    <reaction evidence="8">
        <text>cholesteryl 3-beta-D-glucoside + H2O = cholesterol + D-glucose</text>
        <dbReference type="Rhea" id="RHEA:11956"/>
        <dbReference type="ChEBI" id="CHEBI:4167"/>
        <dbReference type="ChEBI" id="CHEBI:15377"/>
        <dbReference type="ChEBI" id="CHEBI:16113"/>
        <dbReference type="ChEBI" id="CHEBI:17495"/>
    </reaction>
    <physiologicalReaction direction="left-to-right" evidence="8">
        <dbReference type="Rhea" id="RHEA:11957"/>
    </physiologicalReaction>
</comment>
<evidence type="ECO:0000256" key="8">
    <source>
        <dbReference type="ARBA" id="ARBA00033646"/>
    </source>
</evidence>
<feature type="domain" description="Glycosyl hydrolase family 30 TIM-barrel" evidence="21">
    <location>
        <begin position="5"/>
        <end position="77"/>
    </location>
</feature>
<evidence type="ECO:0000256" key="2">
    <source>
        <dbReference type="ARBA" id="ARBA00004207"/>
    </source>
</evidence>
<feature type="compositionally biased region" description="Polar residues" evidence="20">
    <location>
        <begin position="92"/>
        <end position="106"/>
    </location>
</feature>
<dbReference type="SUPFAM" id="SSF51445">
    <property type="entry name" value="(Trans)glycosidases"/>
    <property type="match status" value="1"/>
</dbReference>
<accession>A0A8D2MZU9</accession>
<comment type="catalytic activity">
    <reaction evidence="18">
        <text>beta-D-glucosyl-N-(9Z-octadecenoyl)-sphing-4E-enine + cholesterol = N-(9Z-octadecenoyl)-sphing-4-enine + cholesteryl 3-beta-D-glucoside</text>
        <dbReference type="Rhea" id="RHEA:58324"/>
        <dbReference type="ChEBI" id="CHEBI:16113"/>
        <dbReference type="ChEBI" id="CHEBI:17495"/>
        <dbReference type="ChEBI" id="CHEBI:77996"/>
        <dbReference type="ChEBI" id="CHEBI:139140"/>
    </reaction>
    <physiologicalReaction direction="left-to-right" evidence="18">
        <dbReference type="Rhea" id="RHEA:58325"/>
    </physiologicalReaction>
    <physiologicalReaction direction="right-to-left" evidence="18">
        <dbReference type="Rhea" id="RHEA:58326"/>
    </physiologicalReaction>
</comment>
<dbReference type="EC" id="3.2.1.45" evidence="19"/>
<evidence type="ECO:0000259" key="21">
    <source>
        <dbReference type="Pfam" id="PF02055"/>
    </source>
</evidence>
<evidence type="ECO:0000256" key="15">
    <source>
        <dbReference type="ARBA" id="ARBA00048817"/>
    </source>
</evidence>
<reference evidence="22" key="2">
    <citation type="submission" date="2025-09" db="UniProtKB">
        <authorList>
            <consortium name="Ensembl"/>
        </authorList>
    </citation>
    <scope>IDENTIFICATION</scope>
</reference>
<evidence type="ECO:0000256" key="6">
    <source>
        <dbReference type="ARBA" id="ARBA00022801"/>
    </source>
</evidence>
<name>A0A8D2MZU9_ZONAL</name>
<evidence type="ECO:0000256" key="3">
    <source>
        <dbReference type="ARBA" id="ARBA00004731"/>
    </source>
</evidence>
<organism evidence="22 23">
    <name type="scientific">Zonotrichia albicollis</name>
    <name type="common">White-throated sparrow</name>
    <name type="synonym">Fringilla albicollis</name>
    <dbReference type="NCBI Taxonomy" id="44394"/>
    <lineage>
        <taxon>Eukaryota</taxon>
        <taxon>Metazoa</taxon>
        <taxon>Chordata</taxon>
        <taxon>Craniata</taxon>
        <taxon>Vertebrata</taxon>
        <taxon>Euteleostomi</taxon>
        <taxon>Archelosauria</taxon>
        <taxon>Archosauria</taxon>
        <taxon>Dinosauria</taxon>
        <taxon>Saurischia</taxon>
        <taxon>Theropoda</taxon>
        <taxon>Coelurosauria</taxon>
        <taxon>Aves</taxon>
        <taxon>Neognathae</taxon>
        <taxon>Neoaves</taxon>
        <taxon>Telluraves</taxon>
        <taxon>Australaves</taxon>
        <taxon>Passeriformes</taxon>
        <taxon>Passerellidae</taxon>
        <taxon>Zonotrichia</taxon>
    </lineage>
</organism>
<comment type="similarity">
    <text evidence="4 19">Belongs to the glycosyl hydrolase 30 family.</text>
</comment>
<evidence type="ECO:0000313" key="22">
    <source>
        <dbReference type="Ensembl" id="ENSZALP00000014152.1"/>
    </source>
</evidence>
<dbReference type="InterPro" id="IPR017853">
    <property type="entry name" value="GH"/>
</dbReference>
<dbReference type="GO" id="GO:0006680">
    <property type="term" value="P:glucosylceramide catabolic process"/>
    <property type="evidence" value="ECO:0007669"/>
    <property type="project" value="TreeGrafter"/>
</dbReference>
<evidence type="ECO:0000256" key="9">
    <source>
        <dbReference type="ARBA" id="ARBA00033698"/>
    </source>
</evidence>
<dbReference type="Proteomes" id="UP000694413">
    <property type="component" value="Unassembled WGS sequence"/>
</dbReference>
<comment type="catalytic activity">
    <reaction evidence="16">
        <text>beta-D-glucosyl-(1&lt;-&gt;1')-N-(15Z-tetracosenoyl)-sphing-4-enine + cholesterol = N-(15Z-tetracosenoyl)-sphing-4-enine + cholesteryl 3-beta-D-glucoside</text>
        <dbReference type="Rhea" id="RHEA:70315"/>
        <dbReference type="ChEBI" id="CHEBI:16113"/>
        <dbReference type="ChEBI" id="CHEBI:17495"/>
        <dbReference type="ChEBI" id="CHEBI:74450"/>
        <dbReference type="ChEBI" id="CHEBI:76302"/>
    </reaction>
    <physiologicalReaction direction="left-to-right" evidence="16">
        <dbReference type="Rhea" id="RHEA:70316"/>
    </physiologicalReaction>
    <physiologicalReaction direction="right-to-left" evidence="16">
        <dbReference type="Rhea" id="RHEA:70317"/>
    </physiologicalReaction>
</comment>
<evidence type="ECO:0000256" key="20">
    <source>
        <dbReference type="SAM" id="MobiDB-lite"/>
    </source>
</evidence>
<keyword evidence="23" id="KW-1185">Reference proteome</keyword>
<evidence type="ECO:0000256" key="16">
    <source>
        <dbReference type="ARBA" id="ARBA00048880"/>
    </source>
</evidence>
<comment type="catalytic activity">
    <reaction evidence="14">
        <text>beta-D-glucosyl-N-dodecanoylsphing-4-enine + cholesterol = N-dodecanoylsphing-4-enine + cholesteryl 3-beta-D-glucoside</text>
        <dbReference type="Rhea" id="RHEA:70307"/>
        <dbReference type="ChEBI" id="CHEBI:16113"/>
        <dbReference type="ChEBI" id="CHEBI:17495"/>
        <dbReference type="ChEBI" id="CHEBI:72956"/>
        <dbReference type="ChEBI" id="CHEBI:76297"/>
    </reaction>
    <physiologicalReaction direction="left-to-right" evidence="14">
        <dbReference type="Rhea" id="RHEA:70308"/>
    </physiologicalReaction>
    <physiologicalReaction direction="right-to-left" evidence="14">
        <dbReference type="Rhea" id="RHEA:70309"/>
    </physiologicalReaction>
</comment>
<comment type="catalytic activity">
    <reaction evidence="1">
        <text>a beta-D-glucosyl-(1&lt;-&gt;1')-N-acylsphing-4-enine + H2O = an N-acylsphing-4-enine + D-glucose</text>
        <dbReference type="Rhea" id="RHEA:13269"/>
        <dbReference type="ChEBI" id="CHEBI:4167"/>
        <dbReference type="ChEBI" id="CHEBI:15377"/>
        <dbReference type="ChEBI" id="CHEBI:22801"/>
        <dbReference type="ChEBI" id="CHEBI:52639"/>
        <dbReference type="EC" id="3.2.1.45"/>
    </reaction>
    <physiologicalReaction direction="left-to-right" evidence="1">
        <dbReference type="Rhea" id="RHEA:13270"/>
    </physiologicalReaction>
</comment>
<keyword evidence="19" id="KW-0326">Glycosidase</keyword>
<feature type="region of interest" description="Disordered" evidence="20">
    <location>
        <begin position="86"/>
        <end position="106"/>
    </location>
</feature>
<dbReference type="UniPathway" id="UPA00296"/>
<evidence type="ECO:0000256" key="10">
    <source>
        <dbReference type="ARBA" id="ARBA00033703"/>
    </source>
</evidence>
<evidence type="ECO:0000256" key="14">
    <source>
        <dbReference type="ARBA" id="ARBA00048698"/>
    </source>
</evidence>
<comment type="catalytic activity">
    <reaction evidence="11">
        <text>a beta-D-glucosyl-(1&lt;-&gt;1')-N-acylsphing-4-enine + cholesterol = cholesteryl 3-beta-D-glucoside + an N-acylsphing-4-enine</text>
        <dbReference type="Rhea" id="RHEA:58264"/>
        <dbReference type="ChEBI" id="CHEBI:16113"/>
        <dbReference type="ChEBI" id="CHEBI:17495"/>
        <dbReference type="ChEBI" id="CHEBI:22801"/>
        <dbReference type="ChEBI" id="CHEBI:52639"/>
    </reaction>
    <physiologicalReaction direction="left-to-right" evidence="11">
        <dbReference type="Rhea" id="RHEA:58265"/>
    </physiologicalReaction>
    <physiologicalReaction direction="right-to-left" evidence="11">
        <dbReference type="Rhea" id="RHEA:58266"/>
    </physiologicalReaction>
</comment>
<comment type="catalytic activity">
    <reaction evidence="15">
        <text>a beta-D-xylosyl-(1&lt;-&gt;1')-N-acylsphing-4-enine + cholesterol = cholesteryl 3-beta-D-xyloside + an N-acylsphing-4-enine</text>
        <dbReference type="Rhea" id="RHEA:70239"/>
        <dbReference type="ChEBI" id="CHEBI:16113"/>
        <dbReference type="ChEBI" id="CHEBI:52639"/>
        <dbReference type="ChEBI" id="CHEBI:189067"/>
        <dbReference type="ChEBI" id="CHEBI:189068"/>
    </reaction>
    <physiologicalReaction direction="left-to-right" evidence="15">
        <dbReference type="Rhea" id="RHEA:70240"/>
    </physiologicalReaction>
</comment>
<keyword evidence="6 19" id="KW-0378">Hydrolase</keyword>
<comment type="catalytic activity">
    <reaction evidence="7">
        <text>beta-D-xylosyl-(1&lt;-&gt;1')-N-(9Z-octadecenoyl)-sphing-4-enine + cholesterol = cholesteryl 3-beta-D-xyloside + N-(9Z-octadecenoyl)-sphing-4-enine</text>
        <dbReference type="Rhea" id="RHEA:70251"/>
        <dbReference type="ChEBI" id="CHEBI:16113"/>
        <dbReference type="ChEBI" id="CHEBI:77996"/>
        <dbReference type="ChEBI" id="CHEBI:189067"/>
        <dbReference type="ChEBI" id="CHEBI:189081"/>
    </reaction>
    <physiologicalReaction direction="left-to-right" evidence="7">
        <dbReference type="Rhea" id="RHEA:70252"/>
    </physiologicalReaction>
</comment>
<dbReference type="GO" id="GO:0004348">
    <property type="term" value="F:glucosylceramidase activity"/>
    <property type="evidence" value="ECO:0007669"/>
    <property type="project" value="UniProtKB-EC"/>
</dbReference>
<comment type="catalytic activity">
    <reaction evidence="13">
        <text>a beta-D-galactosyl-(1&lt;-&gt;1')-N-acylsphing-4-enine + cholesterol = cholesteryl 3-beta-D-galactoside + an N-acylsphing-4-enine</text>
        <dbReference type="Rhea" id="RHEA:70235"/>
        <dbReference type="ChEBI" id="CHEBI:16113"/>
        <dbReference type="ChEBI" id="CHEBI:18390"/>
        <dbReference type="ChEBI" id="CHEBI:52639"/>
        <dbReference type="ChEBI" id="CHEBI:189066"/>
    </reaction>
    <physiologicalReaction direction="left-to-right" evidence="13">
        <dbReference type="Rhea" id="RHEA:70236"/>
    </physiologicalReaction>
    <physiologicalReaction direction="right-to-left" evidence="13">
        <dbReference type="Rhea" id="RHEA:70237"/>
    </physiologicalReaction>
</comment>
<evidence type="ECO:0000313" key="23">
    <source>
        <dbReference type="Proteomes" id="UP000694413"/>
    </source>
</evidence>
<comment type="catalytic activity">
    <reaction evidence="17">
        <text>beta-D-glucosyl-N-octanoylsphing-4E-enine + cholesterol = N-octanoylsphing-4-enine + cholesteryl 3-beta-D-glucoside</text>
        <dbReference type="Rhea" id="RHEA:70303"/>
        <dbReference type="ChEBI" id="CHEBI:16113"/>
        <dbReference type="ChEBI" id="CHEBI:17495"/>
        <dbReference type="ChEBI" id="CHEBI:45815"/>
        <dbReference type="ChEBI" id="CHEBI:65222"/>
    </reaction>
    <physiologicalReaction direction="left-to-right" evidence="17">
        <dbReference type="Rhea" id="RHEA:70304"/>
    </physiologicalReaction>
    <physiologicalReaction direction="right-to-left" evidence="17">
        <dbReference type="Rhea" id="RHEA:70305"/>
    </physiologicalReaction>
</comment>
<evidence type="ECO:0000256" key="5">
    <source>
        <dbReference type="ARBA" id="ARBA00022729"/>
    </source>
</evidence>
<keyword evidence="19" id="KW-0746">Sphingolipid metabolism</keyword>
<dbReference type="PANTHER" id="PTHR11069">
    <property type="entry name" value="GLUCOSYLCERAMIDASE"/>
    <property type="match status" value="1"/>
</dbReference>
<reference evidence="22" key="1">
    <citation type="submission" date="2025-08" db="UniProtKB">
        <authorList>
            <consortium name="Ensembl"/>
        </authorList>
    </citation>
    <scope>IDENTIFICATION</scope>
</reference>
<comment type="catalytic activity">
    <reaction evidence="10">
        <text>1-(beta-D-galactosyl)-N-dodecanoylsphing-4-enine + cholesterol = cholesteryl 3-beta-D-galactoside + N-dodecanoylsphing-4-enine</text>
        <dbReference type="Rhea" id="RHEA:70255"/>
        <dbReference type="ChEBI" id="CHEBI:16113"/>
        <dbReference type="ChEBI" id="CHEBI:72956"/>
        <dbReference type="ChEBI" id="CHEBI:73432"/>
        <dbReference type="ChEBI" id="CHEBI:189066"/>
    </reaction>
    <physiologicalReaction direction="left-to-right" evidence="10">
        <dbReference type="Rhea" id="RHEA:70256"/>
    </physiologicalReaction>
    <physiologicalReaction direction="right-to-left" evidence="10">
        <dbReference type="Rhea" id="RHEA:70257"/>
    </physiologicalReaction>
</comment>
<dbReference type="InterPro" id="IPR001139">
    <property type="entry name" value="Glyco_hydro_30"/>
</dbReference>
<comment type="catalytic activity">
    <reaction evidence="9">
        <text>a beta-D-galactosyl-(1&lt;-&gt;1')-N-acylsphing-4-enine + H2O = an N-acylsphing-4-enine + D-galactose</text>
        <dbReference type="Rhea" id="RHEA:14297"/>
        <dbReference type="ChEBI" id="CHEBI:4139"/>
        <dbReference type="ChEBI" id="CHEBI:15377"/>
        <dbReference type="ChEBI" id="CHEBI:18390"/>
        <dbReference type="ChEBI" id="CHEBI:52639"/>
        <dbReference type="EC" id="3.2.1.46"/>
    </reaction>
    <physiologicalReaction direction="left-to-right" evidence="9">
        <dbReference type="Rhea" id="RHEA:14298"/>
    </physiologicalReaction>
</comment>
<keyword evidence="19" id="KW-0443">Lipid metabolism</keyword>
<dbReference type="GO" id="GO:0004336">
    <property type="term" value="F:galactosylceramidase activity"/>
    <property type="evidence" value="ECO:0007669"/>
    <property type="project" value="UniProtKB-EC"/>
</dbReference>
<dbReference type="GO" id="GO:0008203">
    <property type="term" value="P:cholesterol metabolic process"/>
    <property type="evidence" value="ECO:0007669"/>
    <property type="project" value="UniProtKB-UniPathway"/>
</dbReference>
<dbReference type="Pfam" id="PF02055">
    <property type="entry name" value="Glyco_hydro_30"/>
    <property type="match status" value="1"/>
</dbReference>
<evidence type="ECO:0000256" key="13">
    <source>
        <dbReference type="ARBA" id="ARBA00048182"/>
    </source>
</evidence>
<sequence length="332" mass="36346">MFRFAVSLGCWERGDHYSYSILTVMNHFVSGWTDWNLALDLGGGPNWVKNFVDSPVIVDGSKDVFYKQPMFYHMGHFRWVRGAQVRPPAPEQGQNPSAGPLPTASSSPRAPGVWDCTAAAAASCASWSTWLSCALTVPLSWWSSTGLAGMCPLESGTLPWASLRLWLQLTPSRPTCGASSDNQGTAGGLWGSTLHPPFSTSLKGGRRRWECTRGSVCSWHWDLLLPILPALPIPLEVPSVSWSTLPHVAPLKPSRVRRAPSKAMTRSLRNAPLFPSVFPLRARKSLGFPRRGQGCPGGSCPRGLRVAPCLSLQLEPLLLPALDSFHMRCWFS</sequence>
<evidence type="ECO:0000256" key="7">
    <source>
        <dbReference type="ARBA" id="ARBA00033633"/>
    </source>
</evidence>
<evidence type="ECO:0000256" key="19">
    <source>
        <dbReference type="RuleBase" id="RU361188"/>
    </source>
</evidence>
<dbReference type="PANTHER" id="PTHR11069:SF23">
    <property type="entry name" value="LYSOSOMAL ACID GLUCOSYLCERAMIDASE"/>
    <property type="match status" value="1"/>
</dbReference>
<dbReference type="Gene3D" id="3.20.20.80">
    <property type="entry name" value="Glycosidases"/>
    <property type="match status" value="1"/>
</dbReference>
<evidence type="ECO:0000256" key="12">
    <source>
        <dbReference type="ARBA" id="ARBA00048111"/>
    </source>
</evidence>
<proteinExistence type="inferred from homology"/>
<evidence type="ECO:0000256" key="1">
    <source>
        <dbReference type="ARBA" id="ARBA00001013"/>
    </source>
</evidence>
<comment type="catalytic activity">
    <reaction evidence="12">
        <text>beta-D-glucosyl-(1&lt;-&gt;1)-N-octadecanoylsphing-4-enine + cholesterol = cholesteryl 3-beta-D-glucoside + N-octadecanoylsphing-4-enine</text>
        <dbReference type="Rhea" id="RHEA:70311"/>
        <dbReference type="ChEBI" id="CHEBI:16113"/>
        <dbReference type="ChEBI" id="CHEBI:17495"/>
        <dbReference type="ChEBI" id="CHEBI:72961"/>
        <dbReference type="ChEBI" id="CHEBI:84719"/>
    </reaction>
    <physiologicalReaction direction="left-to-right" evidence="12">
        <dbReference type="Rhea" id="RHEA:70312"/>
    </physiologicalReaction>
    <physiologicalReaction direction="right-to-left" evidence="12">
        <dbReference type="Rhea" id="RHEA:70313"/>
    </physiologicalReaction>
</comment>
<evidence type="ECO:0000256" key="4">
    <source>
        <dbReference type="ARBA" id="ARBA00005382"/>
    </source>
</evidence>
<dbReference type="GO" id="GO:0005765">
    <property type="term" value="C:lysosomal membrane"/>
    <property type="evidence" value="ECO:0007669"/>
    <property type="project" value="UniProtKB-SubCell"/>
</dbReference>
<comment type="pathway">
    <text evidence="3">Steroid metabolism; cholesterol metabolism.</text>
</comment>
<dbReference type="Ensembl" id="ENSZALT00000019225.1">
    <property type="protein sequence ID" value="ENSZALP00000014152.1"/>
    <property type="gene ID" value="ENSZALG00000011742.1"/>
</dbReference>
<protein>
    <recommendedName>
        <fullName evidence="19">Glucosylceramidase</fullName>
        <ecNumber evidence="19">3.2.1.45</ecNumber>
    </recommendedName>
</protein>
<dbReference type="InterPro" id="IPR033453">
    <property type="entry name" value="Glyco_hydro_30_TIM-barrel"/>
</dbReference>
<comment type="subcellular location">
    <subcellularLocation>
        <location evidence="2">Lysosome membrane</location>
        <topology evidence="2">Peripheral membrane protein</topology>
        <orientation evidence="2">Lumenal side</orientation>
    </subcellularLocation>
</comment>
<keyword evidence="5" id="KW-0732">Signal</keyword>
<evidence type="ECO:0000256" key="11">
    <source>
        <dbReference type="ARBA" id="ARBA00048055"/>
    </source>
</evidence>
<evidence type="ECO:0000256" key="18">
    <source>
        <dbReference type="ARBA" id="ARBA00049516"/>
    </source>
</evidence>
<dbReference type="AlphaFoldDB" id="A0A8D2MZU9"/>
<evidence type="ECO:0000256" key="17">
    <source>
        <dbReference type="ARBA" id="ARBA00049379"/>
    </source>
</evidence>